<protein>
    <submittedName>
        <fullName evidence="1">Fungal-specific transcription factor domain-containing protein</fullName>
    </submittedName>
</protein>
<dbReference type="RefSeq" id="XP_058335222.1">
    <property type="nucleotide sequence ID" value="XM_058472081.1"/>
</dbReference>
<evidence type="ECO:0000313" key="2">
    <source>
        <dbReference type="Proteomes" id="UP001150941"/>
    </source>
</evidence>
<dbReference type="Proteomes" id="UP001150941">
    <property type="component" value="Unassembled WGS sequence"/>
</dbReference>
<reference evidence="1" key="2">
    <citation type="journal article" date="2023" name="IMA Fungus">
        <title>Comparative genomic study of the Penicillium genus elucidates a diverse pangenome and 15 lateral gene transfer events.</title>
        <authorList>
            <person name="Petersen C."/>
            <person name="Sorensen T."/>
            <person name="Nielsen M.R."/>
            <person name="Sondergaard T.E."/>
            <person name="Sorensen J.L."/>
            <person name="Fitzpatrick D.A."/>
            <person name="Frisvad J.C."/>
            <person name="Nielsen K.L."/>
        </authorList>
    </citation>
    <scope>NUCLEOTIDE SEQUENCE</scope>
    <source>
        <strain evidence="1">IBT 19713</strain>
    </source>
</reference>
<evidence type="ECO:0000313" key="1">
    <source>
        <dbReference type="EMBL" id="KAJ5247801.1"/>
    </source>
</evidence>
<reference evidence="1" key="1">
    <citation type="submission" date="2022-11" db="EMBL/GenBank/DDBJ databases">
        <authorList>
            <person name="Petersen C."/>
        </authorList>
    </citation>
    <scope>NUCLEOTIDE SEQUENCE</scope>
    <source>
        <strain evidence="1">IBT 19713</strain>
    </source>
</reference>
<accession>A0A9W9PJ53</accession>
<name>A0A9W9PJ53_9EURO</name>
<comment type="caution">
    <text evidence="1">The sequence shown here is derived from an EMBL/GenBank/DDBJ whole genome shotgun (WGS) entry which is preliminary data.</text>
</comment>
<dbReference type="GeneID" id="83199384"/>
<gene>
    <name evidence="1" type="ORF">N7468_002784</name>
</gene>
<keyword evidence="2" id="KW-1185">Reference proteome</keyword>
<organism evidence="1 2">
    <name type="scientific">Penicillium chermesinum</name>
    <dbReference type="NCBI Taxonomy" id="63820"/>
    <lineage>
        <taxon>Eukaryota</taxon>
        <taxon>Fungi</taxon>
        <taxon>Dikarya</taxon>
        <taxon>Ascomycota</taxon>
        <taxon>Pezizomycotina</taxon>
        <taxon>Eurotiomycetes</taxon>
        <taxon>Eurotiomycetidae</taxon>
        <taxon>Eurotiales</taxon>
        <taxon>Aspergillaceae</taxon>
        <taxon>Penicillium</taxon>
    </lineage>
</organism>
<proteinExistence type="predicted"/>
<dbReference type="EMBL" id="JAPQKS010000002">
    <property type="protein sequence ID" value="KAJ5247801.1"/>
    <property type="molecule type" value="Genomic_DNA"/>
</dbReference>
<sequence>MSMCLDRPPHVLEGFCEIEMLSEADFESHADSVPGSVGTAREQMFFVIHHALLARTANSPHPWQRSDGGEMSRQDDCLKRISNFLASIPLDVTRSPKGKPWLMLIQLISEYVPEAVHNITPGTPVFELCTRLFRNFEDLMAVGALHSFCGYV</sequence>
<dbReference type="AlphaFoldDB" id="A0A9W9PJ53"/>